<reference evidence="2" key="1">
    <citation type="journal article" date="2015" name="Nat. Genet.">
        <title>The genome and transcriptome of the zoonotic hookworm Ancylostoma ceylanicum identify infection-specific gene families.</title>
        <authorList>
            <person name="Schwarz E.M."/>
            <person name="Hu Y."/>
            <person name="Antoshechkin I."/>
            <person name="Miller M.M."/>
            <person name="Sternberg P.W."/>
            <person name="Aroian R.V."/>
        </authorList>
    </citation>
    <scope>NUCLEOTIDE SEQUENCE</scope>
    <source>
        <strain evidence="2">HY135</strain>
    </source>
</reference>
<evidence type="ECO:0000313" key="2">
    <source>
        <dbReference type="Proteomes" id="UP000024635"/>
    </source>
</evidence>
<keyword evidence="2" id="KW-1185">Reference proteome</keyword>
<dbReference type="AlphaFoldDB" id="A0A016VUP2"/>
<gene>
    <name evidence="1" type="primary">Acey_s0004.g1761</name>
    <name evidence="1" type="ORF">Y032_0004g1761</name>
</gene>
<proteinExistence type="predicted"/>
<dbReference type="EMBL" id="JARK01001340">
    <property type="protein sequence ID" value="EYC30767.1"/>
    <property type="molecule type" value="Genomic_DNA"/>
</dbReference>
<protein>
    <submittedName>
        <fullName evidence="1">Uncharacterized protein</fullName>
    </submittedName>
</protein>
<dbReference type="Proteomes" id="UP000024635">
    <property type="component" value="Unassembled WGS sequence"/>
</dbReference>
<evidence type="ECO:0000313" key="1">
    <source>
        <dbReference type="EMBL" id="EYC30767.1"/>
    </source>
</evidence>
<comment type="caution">
    <text evidence="1">The sequence shown here is derived from an EMBL/GenBank/DDBJ whole genome shotgun (WGS) entry which is preliminary data.</text>
</comment>
<accession>A0A016VUP2</accession>
<name>A0A016VUP2_9BILA</name>
<sequence>MYYFHSELISFNSASKMFDCLSNVCHFTANDIFIPPSGRFQNWECSAFGNIVVSSALSEPDSRPGIGENLKTFPAPRFTFDTPAKKTSHFQTVTEW</sequence>
<dbReference type="OrthoDB" id="5874910at2759"/>
<organism evidence="1 2">
    <name type="scientific">Ancylostoma ceylanicum</name>
    <dbReference type="NCBI Taxonomy" id="53326"/>
    <lineage>
        <taxon>Eukaryota</taxon>
        <taxon>Metazoa</taxon>
        <taxon>Ecdysozoa</taxon>
        <taxon>Nematoda</taxon>
        <taxon>Chromadorea</taxon>
        <taxon>Rhabditida</taxon>
        <taxon>Rhabditina</taxon>
        <taxon>Rhabditomorpha</taxon>
        <taxon>Strongyloidea</taxon>
        <taxon>Ancylostomatidae</taxon>
        <taxon>Ancylostomatinae</taxon>
        <taxon>Ancylostoma</taxon>
    </lineage>
</organism>